<protein>
    <recommendedName>
        <fullName evidence="3">DUF4283 domain-containing protein</fullName>
    </recommendedName>
</protein>
<gene>
    <name evidence="1" type="ORF">Dsin_003707</name>
</gene>
<dbReference type="Proteomes" id="UP001281410">
    <property type="component" value="Unassembled WGS sequence"/>
</dbReference>
<proteinExistence type="predicted"/>
<name>A0AAE0B8L3_9ROSI</name>
<evidence type="ECO:0000313" key="1">
    <source>
        <dbReference type="EMBL" id="KAK3231826.1"/>
    </source>
</evidence>
<accession>A0AAE0B8L3</accession>
<sequence>MNVEDIAILCSALLIKEKETLRPWTFDRATIIFEEPQGSGDILNMVFNKVDFWIKIHQIPLLCMTKEIRVFFRDINLSTSKDGIGYFLRVRVTIAVYEPLKRNLRVDLLGTEEVTTFLLRYERLAD</sequence>
<dbReference type="AlphaFoldDB" id="A0AAE0B8L3"/>
<comment type="caution">
    <text evidence="1">The sequence shown here is derived from an EMBL/GenBank/DDBJ whole genome shotgun (WGS) entry which is preliminary data.</text>
</comment>
<reference evidence="1" key="1">
    <citation type="journal article" date="2023" name="Plant J.">
        <title>Genome sequences and population genomics provide insights into the demographic history, inbreeding, and mutation load of two 'living fossil' tree species of Dipteronia.</title>
        <authorList>
            <person name="Feng Y."/>
            <person name="Comes H.P."/>
            <person name="Chen J."/>
            <person name="Zhu S."/>
            <person name="Lu R."/>
            <person name="Zhang X."/>
            <person name="Li P."/>
            <person name="Qiu J."/>
            <person name="Olsen K.M."/>
            <person name="Qiu Y."/>
        </authorList>
    </citation>
    <scope>NUCLEOTIDE SEQUENCE</scope>
    <source>
        <strain evidence="1">NBL</strain>
    </source>
</reference>
<evidence type="ECO:0008006" key="3">
    <source>
        <dbReference type="Google" id="ProtNLM"/>
    </source>
</evidence>
<evidence type="ECO:0000313" key="2">
    <source>
        <dbReference type="Proteomes" id="UP001281410"/>
    </source>
</evidence>
<organism evidence="1 2">
    <name type="scientific">Dipteronia sinensis</name>
    <dbReference type="NCBI Taxonomy" id="43782"/>
    <lineage>
        <taxon>Eukaryota</taxon>
        <taxon>Viridiplantae</taxon>
        <taxon>Streptophyta</taxon>
        <taxon>Embryophyta</taxon>
        <taxon>Tracheophyta</taxon>
        <taxon>Spermatophyta</taxon>
        <taxon>Magnoliopsida</taxon>
        <taxon>eudicotyledons</taxon>
        <taxon>Gunneridae</taxon>
        <taxon>Pentapetalae</taxon>
        <taxon>rosids</taxon>
        <taxon>malvids</taxon>
        <taxon>Sapindales</taxon>
        <taxon>Sapindaceae</taxon>
        <taxon>Hippocastanoideae</taxon>
        <taxon>Acereae</taxon>
        <taxon>Dipteronia</taxon>
    </lineage>
</organism>
<keyword evidence="2" id="KW-1185">Reference proteome</keyword>
<dbReference type="EMBL" id="JANJYJ010000001">
    <property type="protein sequence ID" value="KAK3231826.1"/>
    <property type="molecule type" value="Genomic_DNA"/>
</dbReference>